<organism evidence="1 2">
    <name type="scientific">Paenibacillus aceris</name>
    <dbReference type="NCBI Taxonomy" id="869555"/>
    <lineage>
        <taxon>Bacteria</taxon>
        <taxon>Bacillati</taxon>
        <taxon>Bacillota</taxon>
        <taxon>Bacilli</taxon>
        <taxon>Bacillales</taxon>
        <taxon>Paenibacillaceae</taxon>
        <taxon>Paenibacillus</taxon>
    </lineage>
</organism>
<accession>A0ABS4HXB3</accession>
<reference evidence="1 2" key="1">
    <citation type="submission" date="2021-03" db="EMBL/GenBank/DDBJ databases">
        <title>Genomic Encyclopedia of Type Strains, Phase IV (KMG-IV): sequencing the most valuable type-strain genomes for metagenomic binning, comparative biology and taxonomic classification.</title>
        <authorList>
            <person name="Goeker M."/>
        </authorList>
    </citation>
    <scope>NUCLEOTIDE SEQUENCE [LARGE SCALE GENOMIC DNA]</scope>
    <source>
        <strain evidence="1 2">DSM 24950</strain>
    </source>
</reference>
<comment type="caution">
    <text evidence="1">The sequence shown here is derived from an EMBL/GenBank/DDBJ whole genome shotgun (WGS) entry which is preliminary data.</text>
</comment>
<evidence type="ECO:0000313" key="1">
    <source>
        <dbReference type="EMBL" id="MBP1963268.1"/>
    </source>
</evidence>
<gene>
    <name evidence="1" type="ORF">J2Z65_002484</name>
</gene>
<proteinExistence type="predicted"/>
<dbReference type="EMBL" id="JAGGKV010000005">
    <property type="protein sequence ID" value="MBP1963268.1"/>
    <property type="molecule type" value="Genomic_DNA"/>
</dbReference>
<dbReference type="RefSeq" id="WP_167059019.1">
    <property type="nucleotide sequence ID" value="NZ_JAAOZR010000019.1"/>
</dbReference>
<name>A0ABS4HXB3_9BACL</name>
<keyword evidence="2" id="KW-1185">Reference proteome</keyword>
<sequence length="53" mass="5932">MYFAMVGIPKVLSHSEDFQYHDSYFLVIHIDPYNDEAAGTIGSFAALTGSYLQ</sequence>
<evidence type="ECO:0000313" key="2">
    <source>
        <dbReference type="Proteomes" id="UP001519344"/>
    </source>
</evidence>
<dbReference type="Proteomes" id="UP001519344">
    <property type="component" value="Unassembled WGS sequence"/>
</dbReference>
<protein>
    <submittedName>
        <fullName evidence="1">Uncharacterized protein</fullName>
    </submittedName>
</protein>